<comment type="caution">
    <text evidence="1">The sequence shown here is derived from an EMBL/GenBank/DDBJ whole genome shotgun (WGS) entry which is preliminary data.</text>
</comment>
<dbReference type="Proteomes" id="UP000184001">
    <property type="component" value="Unassembled WGS sequence"/>
</dbReference>
<dbReference type="AlphaFoldDB" id="A0A8G2C8P6"/>
<gene>
    <name evidence="1" type="ORF">SAMN05660830_01203</name>
</gene>
<dbReference type="PROSITE" id="PS51257">
    <property type="entry name" value="PROKAR_LIPOPROTEIN"/>
    <property type="match status" value="1"/>
</dbReference>
<dbReference type="EMBL" id="FQZR01000003">
    <property type="protein sequence ID" value="SHI96149.1"/>
    <property type="molecule type" value="Genomic_DNA"/>
</dbReference>
<reference evidence="1 2" key="1">
    <citation type="submission" date="2016-11" db="EMBL/GenBank/DDBJ databases">
        <authorList>
            <person name="Varghese N."/>
            <person name="Submissions S."/>
        </authorList>
    </citation>
    <scope>NUCLEOTIDE SEQUENCE [LARGE SCALE GENOMIC DNA]</scope>
    <source>
        <strain evidence="1 2">DSM 17919</strain>
    </source>
</reference>
<evidence type="ECO:0000313" key="2">
    <source>
        <dbReference type="Proteomes" id="UP000184001"/>
    </source>
</evidence>
<sequence length="214" mass="24480">MKRLQRGLFWFLICCAAIVGCSKMLPSMFGDDAMFGEDVQERREVVYGYIFINLSSSFTKLGTVEVSWSPAITIPGMSLPQYLSTTVYENDGTYYLTQWTQLGTDIYYFEPLANETAERWGNSWQRTSFTVPVNTDNNEYRQYIEYIKQQGQSLPESFAVTVYAKRFSGRIIARVLEFTPSTGASASIPQFNQLYPLVSYETVKKNEIKCDVIP</sequence>
<dbReference type="RefSeq" id="WP_020000829.1">
    <property type="nucleotide sequence ID" value="NZ_CP192217.1"/>
</dbReference>
<name>A0A8G2C8P6_9BACT</name>
<proteinExistence type="predicted"/>
<protein>
    <recommendedName>
        <fullName evidence="3">Lipoprotein</fullName>
    </recommendedName>
</protein>
<organism evidence="1 2">
    <name type="scientific">Halodesulfovibrio aestuarii</name>
    <dbReference type="NCBI Taxonomy" id="126333"/>
    <lineage>
        <taxon>Bacteria</taxon>
        <taxon>Pseudomonadati</taxon>
        <taxon>Thermodesulfobacteriota</taxon>
        <taxon>Desulfovibrionia</taxon>
        <taxon>Desulfovibrionales</taxon>
        <taxon>Desulfovibrionaceae</taxon>
        <taxon>Halodesulfovibrio</taxon>
    </lineage>
</organism>
<evidence type="ECO:0000313" key="1">
    <source>
        <dbReference type="EMBL" id="SHI96149.1"/>
    </source>
</evidence>
<evidence type="ECO:0008006" key="3">
    <source>
        <dbReference type="Google" id="ProtNLM"/>
    </source>
</evidence>
<accession>A0A8G2C8P6</accession>